<dbReference type="PANTHER" id="PTHR12454">
    <property type="entry name" value="TRIMERIC INTRACELLULAR CATION CHANNEL"/>
    <property type="match status" value="1"/>
</dbReference>
<keyword evidence="3" id="KW-0813">Transport</keyword>
<proteinExistence type="inferred from homology"/>
<keyword evidence="4" id="KW-0633">Potassium transport</keyword>
<dbReference type="Pfam" id="PF05197">
    <property type="entry name" value="TRIC"/>
    <property type="match status" value="1"/>
</dbReference>
<dbReference type="EMBL" id="JAKMXF010000354">
    <property type="protein sequence ID" value="KAI6646585.1"/>
    <property type="molecule type" value="Genomic_DNA"/>
</dbReference>
<evidence type="ECO:0000256" key="7">
    <source>
        <dbReference type="ARBA" id="ARBA00022958"/>
    </source>
</evidence>
<evidence type="ECO:0000313" key="13">
    <source>
        <dbReference type="EMBL" id="KAI6646585.1"/>
    </source>
</evidence>
<name>A0AAV7JD24_9METZ</name>
<evidence type="ECO:0000256" key="5">
    <source>
        <dbReference type="ARBA" id="ARBA00022692"/>
    </source>
</evidence>
<accession>A0AAV7JD24</accession>
<dbReference type="GO" id="GO:0042802">
    <property type="term" value="F:identical protein binding"/>
    <property type="evidence" value="ECO:0007669"/>
    <property type="project" value="InterPro"/>
</dbReference>
<reference evidence="13 14" key="1">
    <citation type="journal article" date="2023" name="BMC Biol.">
        <title>The compact genome of the sponge Oopsacas minuta (Hexactinellida) is lacking key metazoan core genes.</title>
        <authorList>
            <person name="Santini S."/>
            <person name="Schenkelaars Q."/>
            <person name="Jourda C."/>
            <person name="Duchesne M."/>
            <person name="Belahbib H."/>
            <person name="Rocher C."/>
            <person name="Selva M."/>
            <person name="Riesgo A."/>
            <person name="Vervoort M."/>
            <person name="Leys S.P."/>
            <person name="Kodjabachian L."/>
            <person name="Le Bivic A."/>
            <person name="Borchiellini C."/>
            <person name="Claverie J.M."/>
            <person name="Renard E."/>
        </authorList>
    </citation>
    <scope>NUCLEOTIDE SEQUENCE [LARGE SCALE GENOMIC DNA]</scope>
    <source>
        <strain evidence="13">SPO-2</strain>
    </source>
</reference>
<keyword evidence="11" id="KW-0407">Ion channel</keyword>
<dbReference type="GO" id="GO:0012505">
    <property type="term" value="C:endomembrane system"/>
    <property type="evidence" value="ECO:0007669"/>
    <property type="project" value="UniProtKB-SubCell"/>
</dbReference>
<evidence type="ECO:0000256" key="8">
    <source>
        <dbReference type="ARBA" id="ARBA00022989"/>
    </source>
</evidence>
<gene>
    <name evidence="13" type="ORF">LOD99_12706</name>
</gene>
<keyword evidence="7" id="KW-0630">Potassium</keyword>
<evidence type="ECO:0000313" key="14">
    <source>
        <dbReference type="Proteomes" id="UP001165289"/>
    </source>
</evidence>
<keyword evidence="10 12" id="KW-0472">Membrane</keyword>
<evidence type="ECO:0000256" key="10">
    <source>
        <dbReference type="ARBA" id="ARBA00023136"/>
    </source>
</evidence>
<comment type="caution">
    <text evidence="13">The sequence shown here is derived from an EMBL/GenBank/DDBJ whole genome shotgun (WGS) entry which is preliminary data.</text>
</comment>
<keyword evidence="8 12" id="KW-1133">Transmembrane helix</keyword>
<keyword evidence="5 12" id="KW-0812">Transmembrane</keyword>
<evidence type="ECO:0000256" key="11">
    <source>
        <dbReference type="ARBA" id="ARBA00023303"/>
    </source>
</evidence>
<dbReference type="GO" id="GO:0016020">
    <property type="term" value="C:membrane"/>
    <property type="evidence" value="ECO:0007669"/>
    <property type="project" value="InterPro"/>
</dbReference>
<dbReference type="PANTHER" id="PTHR12454:SF11">
    <property type="entry name" value="GH25683P"/>
    <property type="match status" value="1"/>
</dbReference>
<comment type="similarity">
    <text evidence="2">Belongs to the TMEM38 family.</text>
</comment>
<feature type="transmembrane region" description="Helical" evidence="12">
    <location>
        <begin position="94"/>
        <end position="116"/>
    </location>
</feature>
<evidence type="ECO:0000256" key="1">
    <source>
        <dbReference type="ARBA" id="ARBA00004127"/>
    </source>
</evidence>
<comment type="subcellular location">
    <subcellularLocation>
        <location evidence="1">Endomembrane system</location>
        <topology evidence="1">Multi-pass membrane protein</topology>
    </subcellularLocation>
</comment>
<keyword evidence="9" id="KW-0406">Ion transport</keyword>
<feature type="transmembrane region" description="Helical" evidence="12">
    <location>
        <begin position="57"/>
        <end position="82"/>
    </location>
</feature>
<dbReference type="AlphaFoldDB" id="A0AAV7JD24"/>
<evidence type="ECO:0000256" key="9">
    <source>
        <dbReference type="ARBA" id="ARBA00023065"/>
    </source>
</evidence>
<dbReference type="InterPro" id="IPR007866">
    <property type="entry name" value="TRIC_channel"/>
</dbReference>
<evidence type="ECO:0000256" key="4">
    <source>
        <dbReference type="ARBA" id="ARBA00022538"/>
    </source>
</evidence>
<evidence type="ECO:0000256" key="6">
    <source>
        <dbReference type="ARBA" id="ARBA00022826"/>
    </source>
</evidence>
<evidence type="ECO:0000256" key="12">
    <source>
        <dbReference type="SAM" id="Phobius"/>
    </source>
</evidence>
<evidence type="ECO:0000256" key="2">
    <source>
        <dbReference type="ARBA" id="ARBA00005766"/>
    </source>
</evidence>
<protein>
    <submittedName>
        <fullName evidence="13">Trimeric intracellular cation channel type A-like</fullName>
    </submittedName>
</protein>
<keyword evidence="6" id="KW-0631">Potassium channel</keyword>
<dbReference type="GO" id="GO:0005267">
    <property type="term" value="F:potassium channel activity"/>
    <property type="evidence" value="ECO:0007669"/>
    <property type="project" value="UniProtKB-KW"/>
</dbReference>
<keyword evidence="14" id="KW-1185">Reference proteome</keyword>
<organism evidence="13 14">
    <name type="scientific">Oopsacas minuta</name>
    <dbReference type="NCBI Taxonomy" id="111878"/>
    <lineage>
        <taxon>Eukaryota</taxon>
        <taxon>Metazoa</taxon>
        <taxon>Porifera</taxon>
        <taxon>Hexactinellida</taxon>
        <taxon>Hexasterophora</taxon>
        <taxon>Lyssacinosida</taxon>
        <taxon>Leucopsacidae</taxon>
        <taxon>Oopsacas</taxon>
    </lineage>
</organism>
<evidence type="ECO:0000256" key="3">
    <source>
        <dbReference type="ARBA" id="ARBA00022448"/>
    </source>
</evidence>
<dbReference type="Proteomes" id="UP001165289">
    <property type="component" value="Unassembled WGS sequence"/>
</dbReference>
<sequence length="276" mass="30887">MPDVAVDPLTTAVDSLHSAGEMLLEIDPKIHFIIHSILVAYKIRQSEKESRLFALKYPIASCATHFIVSLFGTILSNFLLGIPVIGVCTNPQNLFLSFLCWYLVFFSPWDTVFNLLNLLPLRIMLEILHEIKRAINVHLGVIQAAKVFPEAWTVMAIIGTIRGSGTNWGITFSRLITNSPLAREHELIKFVAATRLCLIMGVLFGLSQVGKFTFDPLAILPVLSTVMIAIRLGSLVYQWGDPFTSIQGILWRPFVILIQEEIEFENSGSNEVSQFI</sequence>